<dbReference type="PANTHER" id="PTHR30632">
    <property type="entry name" value="MOLYBDATE-BINDING PERIPLASMIC PROTEIN"/>
    <property type="match status" value="1"/>
</dbReference>
<keyword evidence="2" id="KW-1185">Reference proteome</keyword>
<proteinExistence type="predicted"/>
<protein>
    <submittedName>
        <fullName evidence="1">Molybdate transport system substrate-binding protein</fullName>
    </submittedName>
</protein>
<dbReference type="RefSeq" id="WP_238249352.1">
    <property type="nucleotide sequence ID" value="NZ_BPQX01000029.1"/>
</dbReference>
<name>A0ABU0HNF1_9HYPH</name>
<accession>A0ABU0HNF1</accession>
<organism evidence="1 2">
    <name type="scientific">Methylobacterium persicinum</name>
    <dbReference type="NCBI Taxonomy" id="374426"/>
    <lineage>
        <taxon>Bacteria</taxon>
        <taxon>Pseudomonadati</taxon>
        <taxon>Pseudomonadota</taxon>
        <taxon>Alphaproteobacteria</taxon>
        <taxon>Hyphomicrobiales</taxon>
        <taxon>Methylobacteriaceae</taxon>
        <taxon>Methylobacterium</taxon>
    </lineage>
</organism>
<dbReference type="EMBL" id="JAUSVV010000006">
    <property type="protein sequence ID" value="MDQ0443472.1"/>
    <property type="molecule type" value="Genomic_DNA"/>
</dbReference>
<dbReference type="SUPFAM" id="SSF53850">
    <property type="entry name" value="Periplasmic binding protein-like II"/>
    <property type="match status" value="1"/>
</dbReference>
<reference evidence="1 2" key="1">
    <citation type="submission" date="2023-07" db="EMBL/GenBank/DDBJ databases">
        <title>Genomic Encyclopedia of Type Strains, Phase IV (KMG-IV): sequencing the most valuable type-strain genomes for metagenomic binning, comparative biology and taxonomic classification.</title>
        <authorList>
            <person name="Goeker M."/>
        </authorList>
    </citation>
    <scope>NUCLEOTIDE SEQUENCE [LARGE SCALE GENOMIC DNA]</scope>
    <source>
        <strain evidence="1 2">DSM 19562</strain>
    </source>
</reference>
<dbReference type="PANTHER" id="PTHR30632:SF11">
    <property type="entry name" value="BLR4797 PROTEIN"/>
    <property type="match status" value="1"/>
</dbReference>
<dbReference type="Gene3D" id="3.40.190.10">
    <property type="entry name" value="Periplasmic binding protein-like II"/>
    <property type="match status" value="2"/>
</dbReference>
<sequence length="243" mass="24627">MTSTSDRGATVTVMISGGFALAYGKAVPAFQRETGIAVETLSGASQGTGPKTIRSQLERGAAVDVVILSNEGLHDLAGEGRIAEGSAVELATAPLAAAIRTGMPRPDVGSVAALTRTLAEARLIAVLGSTSGLFIQNTVLPALGIAGSVRLRVYPRGTDSTAALAAGEADIALGPISELVDIPGIEPVGALPDAVQLVQTFTAAVIVTARHPEAAKRLIAFLQSDKTAAAIRSVGMEPRQTPG</sequence>
<dbReference type="Pfam" id="PF13531">
    <property type="entry name" value="SBP_bac_11"/>
    <property type="match status" value="1"/>
</dbReference>
<dbReference type="Proteomes" id="UP001236369">
    <property type="component" value="Unassembled WGS sequence"/>
</dbReference>
<dbReference type="InterPro" id="IPR050682">
    <property type="entry name" value="ModA/WtpA"/>
</dbReference>
<evidence type="ECO:0000313" key="1">
    <source>
        <dbReference type="EMBL" id="MDQ0443472.1"/>
    </source>
</evidence>
<comment type="caution">
    <text evidence="1">The sequence shown here is derived from an EMBL/GenBank/DDBJ whole genome shotgun (WGS) entry which is preliminary data.</text>
</comment>
<gene>
    <name evidence="1" type="ORF">QO016_002975</name>
</gene>
<evidence type="ECO:0000313" key="2">
    <source>
        <dbReference type="Proteomes" id="UP001236369"/>
    </source>
</evidence>